<accession>A0A366DXI5</accession>
<evidence type="ECO:0000256" key="8">
    <source>
        <dbReference type="ARBA" id="ARBA00049348"/>
    </source>
</evidence>
<comment type="catalytic activity">
    <reaction evidence="1">
        <text>a 4-O-methyl-thymidine in DNA + L-cysteinyl-[protein] = a thymidine in DNA + S-methyl-L-cysteinyl-[protein]</text>
        <dbReference type="Rhea" id="RHEA:53428"/>
        <dbReference type="Rhea" id="RHEA-COMP:10131"/>
        <dbReference type="Rhea" id="RHEA-COMP:10132"/>
        <dbReference type="Rhea" id="RHEA-COMP:13555"/>
        <dbReference type="Rhea" id="RHEA-COMP:13556"/>
        <dbReference type="ChEBI" id="CHEBI:29950"/>
        <dbReference type="ChEBI" id="CHEBI:82612"/>
        <dbReference type="ChEBI" id="CHEBI:137386"/>
        <dbReference type="ChEBI" id="CHEBI:137387"/>
        <dbReference type="EC" id="2.1.1.63"/>
    </reaction>
</comment>
<dbReference type="Gene3D" id="1.10.10.10">
    <property type="entry name" value="Winged helix-like DNA-binding domain superfamily/Winged helix DNA-binding domain"/>
    <property type="match status" value="1"/>
</dbReference>
<proteinExistence type="inferred from homology"/>
<dbReference type="NCBIfam" id="TIGR00589">
    <property type="entry name" value="ogt"/>
    <property type="match status" value="1"/>
</dbReference>
<dbReference type="SUPFAM" id="SSF46767">
    <property type="entry name" value="Methylated DNA-protein cysteine methyltransferase, C-terminal domain"/>
    <property type="match status" value="1"/>
</dbReference>
<comment type="catalytic activity">
    <reaction evidence="8">
        <text>a 6-O-methyl-2'-deoxyguanosine in DNA + L-cysteinyl-[protein] = S-methyl-L-cysteinyl-[protein] + a 2'-deoxyguanosine in DNA</text>
        <dbReference type="Rhea" id="RHEA:24000"/>
        <dbReference type="Rhea" id="RHEA-COMP:10131"/>
        <dbReference type="Rhea" id="RHEA-COMP:10132"/>
        <dbReference type="Rhea" id="RHEA-COMP:11367"/>
        <dbReference type="Rhea" id="RHEA-COMP:11368"/>
        <dbReference type="ChEBI" id="CHEBI:29950"/>
        <dbReference type="ChEBI" id="CHEBI:82612"/>
        <dbReference type="ChEBI" id="CHEBI:85445"/>
        <dbReference type="ChEBI" id="CHEBI:85448"/>
        <dbReference type="EC" id="2.1.1.63"/>
    </reaction>
</comment>
<dbReference type="PROSITE" id="PS00374">
    <property type="entry name" value="MGMT"/>
    <property type="match status" value="1"/>
</dbReference>
<dbReference type="PANTHER" id="PTHR10815">
    <property type="entry name" value="METHYLATED-DNA--PROTEIN-CYSTEINE METHYLTRANSFERASE"/>
    <property type="match status" value="1"/>
</dbReference>
<dbReference type="InterPro" id="IPR036217">
    <property type="entry name" value="MethylDNA_cys_MeTrfase_DNAb"/>
</dbReference>
<sequence>MLIKYYIAHIQKDVKLMITSMYDRLGEGIKVLAKVLFYDYLVKDNETYMLVASTEGLCYVGLKNQDELFWEKLKKKYYTNYRLQYQPKEMAIYKQALVSYFDGEKRSINVPFSYQGTDFQKQVWQALKEIPYGSTTTYQEIAKQINRPTAVRAVANAIGNNPLLIAIPCHRVLGKNGSITGFRAGIILKKQLLQIEEDKTA</sequence>
<evidence type="ECO:0000256" key="3">
    <source>
        <dbReference type="ARBA" id="ARBA00011918"/>
    </source>
</evidence>
<dbReference type="GO" id="GO:0006281">
    <property type="term" value="P:DNA repair"/>
    <property type="evidence" value="ECO:0007669"/>
    <property type="project" value="UniProtKB-KW"/>
</dbReference>
<dbReference type="Pfam" id="PF01035">
    <property type="entry name" value="DNA_binding_1"/>
    <property type="match status" value="1"/>
</dbReference>
<feature type="domain" description="Methylated-DNA-[protein]-cysteine S-methyltransferase DNA binding" evidence="9">
    <location>
        <begin position="118"/>
        <end position="197"/>
    </location>
</feature>
<dbReference type="InterPro" id="IPR036631">
    <property type="entry name" value="MGMT_N_sf"/>
</dbReference>
<dbReference type="EC" id="2.1.1.63" evidence="3"/>
<dbReference type="GO" id="GO:0003908">
    <property type="term" value="F:methylated-DNA-[protein]-cysteine S-methyltransferase activity"/>
    <property type="evidence" value="ECO:0007669"/>
    <property type="project" value="UniProtKB-EC"/>
</dbReference>
<reference evidence="10 11" key="1">
    <citation type="submission" date="2018-06" db="EMBL/GenBank/DDBJ databases">
        <title>Genomic Encyclopedia of Type Strains, Phase IV (KMG-IV): sequencing the most valuable type-strain genomes for metagenomic binning, comparative biology and taxonomic classification.</title>
        <authorList>
            <person name="Goeker M."/>
        </authorList>
    </citation>
    <scope>NUCLEOTIDE SEQUENCE [LARGE SCALE GENOMIC DNA]</scope>
    <source>
        <strain evidence="10 11">DSM 15140</strain>
    </source>
</reference>
<evidence type="ECO:0000256" key="4">
    <source>
        <dbReference type="ARBA" id="ARBA00022603"/>
    </source>
</evidence>
<evidence type="ECO:0000256" key="5">
    <source>
        <dbReference type="ARBA" id="ARBA00022679"/>
    </source>
</evidence>
<dbReference type="InterPro" id="IPR001497">
    <property type="entry name" value="MethylDNA_cys_MeTrfase_AS"/>
</dbReference>
<evidence type="ECO:0000256" key="7">
    <source>
        <dbReference type="ARBA" id="ARBA00023204"/>
    </source>
</evidence>
<organism evidence="10 11">
    <name type="scientific">Paraliobacillus ryukyuensis</name>
    <dbReference type="NCBI Taxonomy" id="200904"/>
    <lineage>
        <taxon>Bacteria</taxon>
        <taxon>Bacillati</taxon>
        <taxon>Bacillota</taxon>
        <taxon>Bacilli</taxon>
        <taxon>Bacillales</taxon>
        <taxon>Bacillaceae</taxon>
        <taxon>Paraliobacillus</taxon>
    </lineage>
</organism>
<dbReference type="EMBL" id="QNRI01000010">
    <property type="protein sequence ID" value="RBO94595.1"/>
    <property type="molecule type" value="Genomic_DNA"/>
</dbReference>
<keyword evidence="11" id="KW-1185">Reference proteome</keyword>
<dbReference type="PANTHER" id="PTHR10815:SF12">
    <property type="entry name" value="METHYLATED-DNA--PROTEIN-CYSTEINE METHYLTRANSFERASE, INDUCIBLE"/>
    <property type="match status" value="1"/>
</dbReference>
<gene>
    <name evidence="10" type="ORF">DES48_11082</name>
</gene>
<dbReference type="InterPro" id="IPR014048">
    <property type="entry name" value="MethylDNA_cys_MeTrfase_DNA-bd"/>
</dbReference>
<dbReference type="FunFam" id="1.10.10.10:FF:000214">
    <property type="entry name" value="Methylated-DNA--protein-cysteine methyltransferase"/>
    <property type="match status" value="1"/>
</dbReference>
<dbReference type="AlphaFoldDB" id="A0A366DXI5"/>
<evidence type="ECO:0000259" key="9">
    <source>
        <dbReference type="Pfam" id="PF01035"/>
    </source>
</evidence>
<name>A0A366DXI5_9BACI</name>
<protein>
    <recommendedName>
        <fullName evidence="3">methylated-DNA--[protein]-cysteine S-methyltransferase</fullName>
        <ecNumber evidence="3">2.1.1.63</ecNumber>
    </recommendedName>
</protein>
<keyword evidence="7" id="KW-0234">DNA repair</keyword>
<evidence type="ECO:0000256" key="1">
    <source>
        <dbReference type="ARBA" id="ARBA00001286"/>
    </source>
</evidence>
<comment type="caution">
    <text evidence="10">The sequence shown here is derived from an EMBL/GenBank/DDBJ whole genome shotgun (WGS) entry which is preliminary data.</text>
</comment>
<comment type="similarity">
    <text evidence="2">Belongs to the MGMT family.</text>
</comment>
<dbReference type="CDD" id="cd06445">
    <property type="entry name" value="ATase"/>
    <property type="match status" value="1"/>
</dbReference>
<evidence type="ECO:0000256" key="6">
    <source>
        <dbReference type="ARBA" id="ARBA00022763"/>
    </source>
</evidence>
<keyword evidence="5 10" id="KW-0808">Transferase</keyword>
<keyword evidence="4 10" id="KW-0489">Methyltransferase</keyword>
<dbReference type="InterPro" id="IPR036388">
    <property type="entry name" value="WH-like_DNA-bd_sf"/>
</dbReference>
<evidence type="ECO:0000313" key="11">
    <source>
        <dbReference type="Proteomes" id="UP000252254"/>
    </source>
</evidence>
<dbReference type="SUPFAM" id="SSF53155">
    <property type="entry name" value="Methylated DNA-protein cysteine methyltransferase domain"/>
    <property type="match status" value="1"/>
</dbReference>
<dbReference type="STRING" id="200904.GCA_900168775_01342"/>
<dbReference type="GO" id="GO:0032259">
    <property type="term" value="P:methylation"/>
    <property type="evidence" value="ECO:0007669"/>
    <property type="project" value="UniProtKB-KW"/>
</dbReference>
<keyword evidence="6" id="KW-0227">DNA damage</keyword>
<evidence type="ECO:0000313" key="10">
    <source>
        <dbReference type="EMBL" id="RBO94595.1"/>
    </source>
</evidence>
<dbReference type="Proteomes" id="UP000252254">
    <property type="component" value="Unassembled WGS sequence"/>
</dbReference>
<evidence type="ECO:0000256" key="2">
    <source>
        <dbReference type="ARBA" id="ARBA00008711"/>
    </source>
</evidence>